<dbReference type="Proteomes" id="UP001431449">
    <property type="component" value="Unassembled WGS sequence"/>
</dbReference>
<sequence length="63" mass="7238">MNRIVTRHTTLEQARKSCPCFYGLTLGKLVLDDSMNRRVQAQALTEISRYTVKLLDEIDALQL</sequence>
<protein>
    <submittedName>
        <fullName evidence="1">Uncharacterized protein</fullName>
    </submittedName>
</protein>
<name>A0ABT0GCS5_9GAMM</name>
<proteinExistence type="predicted"/>
<accession>A0ABT0GCS5</accession>
<organism evidence="1 2">
    <name type="scientific">Pseudomarimonas salicorniae</name>
    <dbReference type="NCBI Taxonomy" id="2933270"/>
    <lineage>
        <taxon>Bacteria</taxon>
        <taxon>Pseudomonadati</taxon>
        <taxon>Pseudomonadota</taxon>
        <taxon>Gammaproteobacteria</taxon>
        <taxon>Lysobacterales</taxon>
        <taxon>Lysobacteraceae</taxon>
        <taxon>Pseudomarimonas</taxon>
    </lineage>
</organism>
<evidence type="ECO:0000313" key="2">
    <source>
        <dbReference type="Proteomes" id="UP001431449"/>
    </source>
</evidence>
<reference evidence="1" key="1">
    <citation type="submission" date="2022-04" db="EMBL/GenBank/DDBJ databases">
        <title>Lysobacter sp. CAU 1642 isolated from sea sand.</title>
        <authorList>
            <person name="Kim W."/>
        </authorList>
    </citation>
    <scope>NUCLEOTIDE SEQUENCE</scope>
    <source>
        <strain evidence="1">CAU 1642</strain>
    </source>
</reference>
<comment type="caution">
    <text evidence="1">The sequence shown here is derived from an EMBL/GenBank/DDBJ whole genome shotgun (WGS) entry which is preliminary data.</text>
</comment>
<evidence type="ECO:0000313" key="1">
    <source>
        <dbReference type="EMBL" id="MCK7592330.1"/>
    </source>
</evidence>
<keyword evidence="2" id="KW-1185">Reference proteome</keyword>
<dbReference type="EMBL" id="JALNMH010000001">
    <property type="protein sequence ID" value="MCK7592330.1"/>
    <property type="molecule type" value="Genomic_DNA"/>
</dbReference>
<gene>
    <name evidence="1" type="ORF">M0G41_01455</name>
</gene>